<dbReference type="Pfam" id="PF02254">
    <property type="entry name" value="TrkA_N"/>
    <property type="match status" value="1"/>
</dbReference>
<dbReference type="Gene3D" id="3.40.50.720">
    <property type="entry name" value="NAD(P)-binding Rossmann-like Domain"/>
    <property type="match status" value="1"/>
</dbReference>
<evidence type="ECO:0000256" key="8">
    <source>
        <dbReference type="ARBA" id="ARBA00022989"/>
    </source>
</evidence>
<organism evidence="13 14">
    <name type="scientific">Wenzhouxiangella sediminis</name>
    <dbReference type="NCBI Taxonomy" id="1792836"/>
    <lineage>
        <taxon>Bacteria</taxon>
        <taxon>Pseudomonadati</taxon>
        <taxon>Pseudomonadota</taxon>
        <taxon>Gammaproteobacteria</taxon>
        <taxon>Chromatiales</taxon>
        <taxon>Wenzhouxiangellaceae</taxon>
        <taxon>Wenzhouxiangella</taxon>
    </lineage>
</organism>
<dbReference type="FunFam" id="3.40.50.720:FF:000036">
    <property type="entry name" value="Glutathione-regulated potassium-efflux system protein KefB"/>
    <property type="match status" value="1"/>
</dbReference>
<feature type="transmembrane region" description="Helical" evidence="11">
    <location>
        <begin position="358"/>
        <end position="376"/>
    </location>
</feature>
<keyword evidence="14" id="KW-1185">Reference proteome</keyword>
<feature type="transmembrane region" description="Helical" evidence="11">
    <location>
        <begin position="7"/>
        <end position="39"/>
    </location>
</feature>
<evidence type="ECO:0000313" key="13">
    <source>
        <dbReference type="EMBL" id="RFF30253.1"/>
    </source>
</evidence>
<evidence type="ECO:0000313" key="14">
    <source>
        <dbReference type="Proteomes" id="UP000260351"/>
    </source>
</evidence>
<keyword evidence="8 11" id="KW-1133">Transmembrane helix</keyword>
<evidence type="ECO:0000256" key="6">
    <source>
        <dbReference type="ARBA" id="ARBA00022692"/>
    </source>
</evidence>
<reference evidence="13 14" key="1">
    <citation type="submission" date="2018-08" db="EMBL/GenBank/DDBJ databases">
        <title>Wenzhouxiangella salilacus sp. nov., a novel bacterium isolated from a saline lake in Xinjiang Province, China.</title>
        <authorList>
            <person name="Han S."/>
        </authorList>
    </citation>
    <scope>NUCLEOTIDE SEQUENCE [LARGE SCALE GENOMIC DNA]</scope>
    <source>
        <strain evidence="13 14">XDB06</strain>
    </source>
</reference>
<comment type="similarity">
    <text evidence="2">Belongs to the monovalent cation:proton antiporter 2 (CPA2) transporter (TC 2.A.37) family.</text>
</comment>
<evidence type="ECO:0000256" key="3">
    <source>
        <dbReference type="ARBA" id="ARBA00022448"/>
    </source>
</evidence>
<keyword evidence="9" id="KW-0406">Ion transport</keyword>
<evidence type="ECO:0000256" key="1">
    <source>
        <dbReference type="ARBA" id="ARBA00004127"/>
    </source>
</evidence>
<dbReference type="GO" id="GO:1902600">
    <property type="term" value="P:proton transmembrane transport"/>
    <property type="evidence" value="ECO:0007669"/>
    <property type="project" value="InterPro"/>
</dbReference>
<comment type="caution">
    <text evidence="13">The sequence shown here is derived from an EMBL/GenBank/DDBJ whole genome shotgun (WGS) entry which is preliminary data.</text>
</comment>
<dbReference type="RefSeq" id="WP_116650854.1">
    <property type="nucleotide sequence ID" value="NZ_QUZK01000037.1"/>
</dbReference>
<feature type="transmembrane region" description="Helical" evidence="11">
    <location>
        <begin position="109"/>
        <end position="133"/>
    </location>
</feature>
<dbReference type="SUPFAM" id="SSF51735">
    <property type="entry name" value="NAD(P)-binding Rossmann-fold domains"/>
    <property type="match status" value="1"/>
</dbReference>
<dbReference type="Pfam" id="PF00999">
    <property type="entry name" value="Na_H_Exchanger"/>
    <property type="match status" value="1"/>
</dbReference>
<dbReference type="Gene3D" id="1.20.1530.20">
    <property type="match status" value="1"/>
</dbReference>
<dbReference type="GO" id="GO:0006813">
    <property type="term" value="P:potassium ion transport"/>
    <property type="evidence" value="ECO:0007669"/>
    <property type="project" value="UniProtKB-KW"/>
</dbReference>
<keyword evidence="6 11" id="KW-0812">Transmembrane</keyword>
<feature type="transmembrane region" description="Helical" evidence="11">
    <location>
        <begin position="209"/>
        <end position="229"/>
    </location>
</feature>
<dbReference type="Proteomes" id="UP000260351">
    <property type="component" value="Unassembled WGS sequence"/>
</dbReference>
<evidence type="ECO:0000256" key="4">
    <source>
        <dbReference type="ARBA" id="ARBA00022449"/>
    </source>
</evidence>
<dbReference type="GO" id="GO:0015297">
    <property type="term" value="F:antiporter activity"/>
    <property type="evidence" value="ECO:0007669"/>
    <property type="project" value="UniProtKB-KW"/>
</dbReference>
<dbReference type="InterPro" id="IPR038770">
    <property type="entry name" value="Na+/solute_symporter_sf"/>
</dbReference>
<feature type="transmembrane region" description="Helical" evidence="11">
    <location>
        <begin position="264"/>
        <end position="283"/>
    </location>
</feature>
<dbReference type="PROSITE" id="PS51201">
    <property type="entry name" value="RCK_N"/>
    <property type="match status" value="1"/>
</dbReference>
<feature type="transmembrane region" description="Helical" evidence="11">
    <location>
        <begin position="84"/>
        <end position="103"/>
    </location>
</feature>
<evidence type="ECO:0000256" key="9">
    <source>
        <dbReference type="ARBA" id="ARBA00023065"/>
    </source>
</evidence>
<comment type="subcellular location">
    <subcellularLocation>
        <location evidence="1">Endomembrane system</location>
        <topology evidence="1">Multi-pass membrane protein</topology>
    </subcellularLocation>
</comment>
<dbReference type="GO" id="GO:0012505">
    <property type="term" value="C:endomembrane system"/>
    <property type="evidence" value="ECO:0007669"/>
    <property type="project" value="UniProtKB-SubCell"/>
</dbReference>
<dbReference type="GO" id="GO:0005886">
    <property type="term" value="C:plasma membrane"/>
    <property type="evidence" value="ECO:0007669"/>
    <property type="project" value="TreeGrafter"/>
</dbReference>
<evidence type="ECO:0000256" key="11">
    <source>
        <dbReference type="SAM" id="Phobius"/>
    </source>
</evidence>
<name>A0A3E1K861_9GAMM</name>
<sequence length="599" mass="65024">MSMLAEVIIFLAAAVVMVPLARWAGLGAVLGFLAAGVLIGPWVLGLIDDVYTILHFSELGVVLLLFLIGLELKPSRLWVLRRVVFFIGSLQMLLTTLLLWPLAGWWSGSWGIGLLIAVVLSLSSTAMGVQILAEKKQLGAPHGRQAFGILLMQDIAVIPLLAIIPLFAGRELDAGSDWSIAVDIAQAAALIGGLILAGRFLLRPTLRAIAATGVPEVFVAMALLVVLGTAALADYAGLSMALGAFLAGVLLADSEYRHEIEAAIDPFKGLLLGLFFIAVGMSIDFGRVMASPLSILALVGVIMLVKVAALLVVGRFAGLNRSSTAALAMALPQAGEFAFILFAVAVNEGVMSAAVVDPLIVAVTISMALTPLMYVINDKLLQPWLASSEPEPEPDRIPDDHGEPRVIIAGFGRVGQIVGRNLSMLGIHFTALDNNPVHVDFVRKFGHKIFYGDANRLDVLRSAGADKASLFILTISDPERSIQTAQMVRRHFPNLRILARARNRDHAMELMALGVDEVIRETWLSSLEMARTALRSMGVRKADRYVDRFSDHDEATLREQIEHRGDHERLARIERKSREQLEDLFADDRRLLQEGKDSD</sequence>
<dbReference type="EMBL" id="QUZK01000037">
    <property type="protein sequence ID" value="RFF30253.1"/>
    <property type="molecule type" value="Genomic_DNA"/>
</dbReference>
<feature type="domain" description="RCK N-terminal" evidence="12">
    <location>
        <begin position="403"/>
        <end position="519"/>
    </location>
</feature>
<proteinExistence type="inferred from homology"/>
<dbReference type="PANTHER" id="PTHR46157:SF4">
    <property type="entry name" value="K(+) EFFLUX ANTIPORTER 3, CHLOROPLASTIC"/>
    <property type="match status" value="1"/>
</dbReference>
<feature type="transmembrane region" description="Helical" evidence="11">
    <location>
        <begin position="289"/>
        <end position="313"/>
    </location>
</feature>
<protein>
    <submittedName>
        <fullName evidence="13">Glutathione-regulated potassium-efflux system protein KefB</fullName>
    </submittedName>
</protein>
<dbReference type="OrthoDB" id="9781411at2"/>
<dbReference type="NCBIfam" id="TIGR00932">
    <property type="entry name" value="2a37"/>
    <property type="match status" value="1"/>
</dbReference>
<feature type="transmembrane region" description="Helical" evidence="11">
    <location>
        <begin position="235"/>
        <end position="252"/>
    </location>
</feature>
<dbReference type="InterPro" id="IPR006153">
    <property type="entry name" value="Cation/H_exchanger_TM"/>
</dbReference>
<keyword evidence="4" id="KW-0050">Antiport</keyword>
<feature type="transmembrane region" description="Helical" evidence="11">
    <location>
        <begin position="180"/>
        <end position="202"/>
    </location>
</feature>
<accession>A0A3E1K861</accession>
<dbReference type="InterPro" id="IPR003148">
    <property type="entry name" value="RCK_N"/>
</dbReference>
<evidence type="ECO:0000259" key="12">
    <source>
        <dbReference type="PROSITE" id="PS51201"/>
    </source>
</evidence>
<dbReference type="PANTHER" id="PTHR46157">
    <property type="entry name" value="K(+) EFFLUX ANTIPORTER 3, CHLOROPLASTIC"/>
    <property type="match status" value="1"/>
</dbReference>
<feature type="transmembrane region" description="Helical" evidence="11">
    <location>
        <begin position="325"/>
        <end position="346"/>
    </location>
</feature>
<dbReference type="InterPro" id="IPR004771">
    <property type="entry name" value="K/H_exchanger"/>
</dbReference>
<keyword evidence="3" id="KW-0813">Transport</keyword>
<feature type="transmembrane region" description="Helical" evidence="11">
    <location>
        <begin position="145"/>
        <end position="168"/>
    </location>
</feature>
<keyword evidence="10 11" id="KW-0472">Membrane</keyword>
<dbReference type="AlphaFoldDB" id="A0A3E1K861"/>
<keyword evidence="7" id="KW-0630">Potassium</keyword>
<evidence type="ECO:0000256" key="7">
    <source>
        <dbReference type="ARBA" id="ARBA00022958"/>
    </source>
</evidence>
<gene>
    <name evidence="13" type="ORF">DZC52_09240</name>
</gene>
<evidence type="ECO:0000256" key="5">
    <source>
        <dbReference type="ARBA" id="ARBA00022538"/>
    </source>
</evidence>
<dbReference type="GO" id="GO:0008324">
    <property type="term" value="F:monoatomic cation transmembrane transporter activity"/>
    <property type="evidence" value="ECO:0007669"/>
    <property type="project" value="InterPro"/>
</dbReference>
<feature type="transmembrane region" description="Helical" evidence="11">
    <location>
        <begin position="51"/>
        <end position="72"/>
    </location>
</feature>
<dbReference type="InterPro" id="IPR036291">
    <property type="entry name" value="NAD(P)-bd_dom_sf"/>
</dbReference>
<keyword evidence="5" id="KW-0633">Potassium transport</keyword>
<evidence type="ECO:0000256" key="10">
    <source>
        <dbReference type="ARBA" id="ARBA00023136"/>
    </source>
</evidence>
<evidence type="ECO:0000256" key="2">
    <source>
        <dbReference type="ARBA" id="ARBA00005551"/>
    </source>
</evidence>